<protein>
    <submittedName>
        <fullName evidence="1">Uncharacterized protein</fullName>
    </submittedName>
</protein>
<name>A0ACB7RS49_HYAAI</name>
<sequence>MTKRLWQNQTLLSTHGPAIPKHLTTVLQSHIRNAAIYKQFLFVFRIHLSLTRGCAGWHSSTGEREDSTGSEESVAGVWHAAWPELISVRDDDPIWGARTNGVVSCLHRGAAMLTTVVSSVHVCCTRERL</sequence>
<dbReference type="Proteomes" id="UP000821845">
    <property type="component" value="Chromosome 7"/>
</dbReference>
<gene>
    <name evidence="1" type="ORF">HPB50_006193</name>
</gene>
<evidence type="ECO:0000313" key="1">
    <source>
        <dbReference type="EMBL" id="KAH6925501.1"/>
    </source>
</evidence>
<accession>A0ACB7RS49</accession>
<comment type="caution">
    <text evidence="1">The sequence shown here is derived from an EMBL/GenBank/DDBJ whole genome shotgun (WGS) entry which is preliminary data.</text>
</comment>
<keyword evidence="2" id="KW-1185">Reference proteome</keyword>
<evidence type="ECO:0000313" key="2">
    <source>
        <dbReference type="Proteomes" id="UP000821845"/>
    </source>
</evidence>
<organism evidence="1 2">
    <name type="scientific">Hyalomma asiaticum</name>
    <name type="common">Tick</name>
    <dbReference type="NCBI Taxonomy" id="266040"/>
    <lineage>
        <taxon>Eukaryota</taxon>
        <taxon>Metazoa</taxon>
        <taxon>Ecdysozoa</taxon>
        <taxon>Arthropoda</taxon>
        <taxon>Chelicerata</taxon>
        <taxon>Arachnida</taxon>
        <taxon>Acari</taxon>
        <taxon>Parasitiformes</taxon>
        <taxon>Ixodida</taxon>
        <taxon>Ixodoidea</taxon>
        <taxon>Ixodidae</taxon>
        <taxon>Hyalomminae</taxon>
        <taxon>Hyalomma</taxon>
    </lineage>
</organism>
<reference evidence="1" key="1">
    <citation type="submission" date="2020-05" db="EMBL/GenBank/DDBJ databases">
        <title>Large-scale comparative analyses of tick genomes elucidate their genetic diversity and vector capacities.</title>
        <authorList>
            <person name="Jia N."/>
            <person name="Wang J."/>
            <person name="Shi W."/>
            <person name="Du L."/>
            <person name="Sun Y."/>
            <person name="Zhan W."/>
            <person name="Jiang J."/>
            <person name="Wang Q."/>
            <person name="Zhang B."/>
            <person name="Ji P."/>
            <person name="Sakyi L.B."/>
            <person name="Cui X."/>
            <person name="Yuan T."/>
            <person name="Jiang B."/>
            <person name="Yang W."/>
            <person name="Lam T.T.-Y."/>
            <person name="Chang Q."/>
            <person name="Ding S."/>
            <person name="Wang X."/>
            <person name="Zhu J."/>
            <person name="Ruan X."/>
            <person name="Zhao L."/>
            <person name="Wei J."/>
            <person name="Que T."/>
            <person name="Du C."/>
            <person name="Cheng J."/>
            <person name="Dai P."/>
            <person name="Han X."/>
            <person name="Huang E."/>
            <person name="Gao Y."/>
            <person name="Liu J."/>
            <person name="Shao H."/>
            <person name="Ye R."/>
            <person name="Li L."/>
            <person name="Wei W."/>
            <person name="Wang X."/>
            <person name="Wang C."/>
            <person name="Yang T."/>
            <person name="Huo Q."/>
            <person name="Li W."/>
            <person name="Guo W."/>
            <person name="Chen H."/>
            <person name="Zhou L."/>
            <person name="Ni X."/>
            <person name="Tian J."/>
            <person name="Zhou Y."/>
            <person name="Sheng Y."/>
            <person name="Liu T."/>
            <person name="Pan Y."/>
            <person name="Xia L."/>
            <person name="Li J."/>
            <person name="Zhao F."/>
            <person name="Cao W."/>
        </authorList>
    </citation>
    <scope>NUCLEOTIDE SEQUENCE</scope>
    <source>
        <strain evidence="1">Hyas-2018</strain>
    </source>
</reference>
<proteinExistence type="predicted"/>
<dbReference type="EMBL" id="CM023487">
    <property type="protein sequence ID" value="KAH6925501.1"/>
    <property type="molecule type" value="Genomic_DNA"/>
</dbReference>